<evidence type="ECO:0000313" key="3">
    <source>
        <dbReference type="EMBL" id="KAF1018418.1"/>
    </source>
</evidence>
<dbReference type="AlphaFoldDB" id="A0A833PBJ5"/>
<dbReference type="EMBL" id="WNDP01000176">
    <property type="protein sequence ID" value="KAF1018418.1"/>
    <property type="molecule type" value="Genomic_DNA"/>
</dbReference>
<keyword evidence="2" id="KW-0812">Transmembrane</keyword>
<feature type="region of interest" description="Disordered" evidence="1">
    <location>
        <begin position="71"/>
        <end position="111"/>
    </location>
</feature>
<evidence type="ECO:0000256" key="1">
    <source>
        <dbReference type="SAM" id="MobiDB-lite"/>
    </source>
</evidence>
<feature type="compositionally biased region" description="Basic and acidic residues" evidence="1">
    <location>
        <begin position="90"/>
        <end position="101"/>
    </location>
</feature>
<proteinExistence type="predicted"/>
<comment type="caution">
    <text evidence="3">The sequence shown here is derived from an EMBL/GenBank/DDBJ whole genome shotgun (WGS) entry which is preliminary data.</text>
</comment>
<keyword evidence="2" id="KW-1133">Transmembrane helix</keyword>
<evidence type="ECO:0000313" key="4">
    <source>
        <dbReference type="Proteomes" id="UP000490535"/>
    </source>
</evidence>
<name>A0A833PBJ5_ACIBZ</name>
<dbReference type="Proteomes" id="UP000490535">
    <property type="component" value="Unassembled WGS sequence"/>
</dbReference>
<feature type="transmembrane region" description="Helical" evidence="2">
    <location>
        <begin position="9"/>
        <end position="27"/>
    </location>
</feature>
<sequence>MNNIENKKLPVWLIIGVVLIPLIFAWFTLKKGYSKTAKILSFGWLLLAIVIFVTVPQSAMEKRAFENVTAKQEVQTHPKFTENPSNAVSADKKENNEDKTPPFELTNDPKQNVANAQAHYEKLADEDRPHFEWPRVDYTKAVTKVNLHNDQAIIKAVGKPVADKETATNENGEPMTSYWFDKQPASGLQIDLSREFIDVAWFFNDKEQDKATAIFMDGQRITRALLGGKVGSDVYETMAKGLKFKEIVTIDGIELKDVRCGANVCRYQVVR</sequence>
<reference evidence="4" key="1">
    <citation type="journal article" date="2020" name="MBio">
        <title>Horizontal gene transfer to a defensive symbiont with a reduced genome amongst a multipartite beetle microbiome.</title>
        <authorList>
            <person name="Waterworth S.C."/>
            <person name="Florez L.V."/>
            <person name="Rees E.R."/>
            <person name="Hertweck C."/>
            <person name="Kaltenpoth M."/>
            <person name="Kwan J.C."/>
        </authorList>
    </citation>
    <scope>NUCLEOTIDE SEQUENCE [LARGE SCALE GENOMIC DNA]</scope>
</reference>
<evidence type="ECO:0000256" key="2">
    <source>
        <dbReference type="SAM" id="Phobius"/>
    </source>
</evidence>
<gene>
    <name evidence="3" type="ORF">GAK29_04246</name>
</gene>
<protein>
    <submittedName>
        <fullName evidence="3">Uncharacterized protein</fullName>
    </submittedName>
</protein>
<keyword evidence="2" id="KW-0472">Membrane</keyword>
<feature type="transmembrane region" description="Helical" evidence="2">
    <location>
        <begin position="39"/>
        <end position="55"/>
    </location>
</feature>
<accession>A0A833PBJ5</accession>
<organism evidence="3 4">
    <name type="scientific">Acinetobacter bereziniae</name>
    <name type="common">Acinetobacter genomosp. 10</name>
    <dbReference type="NCBI Taxonomy" id="106648"/>
    <lineage>
        <taxon>Bacteria</taxon>
        <taxon>Pseudomonadati</taxon>
        <taxon>Pseudomonadota</taxon>
        <taxon>Gammaproteobacteria</taxon>
        <taxon>Moraxellales</taxon>
        <taxon>Moraxellaceae</taxon>
        <taxon>Acinetobacter</taxon>
    </lineage>
</organism>